<evidence type="ECO:0000259" key="9">
    <source>
        <dbReference type="Pfam" id="PF01529"/>
    </source>
</evidence>
<keyword evidence="2 7" id="KW-0808">Transferase</keyword>
<evidence type="ECO:0000256" key="2">
    <source>
        <dbReference type="ARBA" id="ARBA00022679"/>
    </source>
</evidence>
<evidence type="ECO:0000256" key="1">
    <source>
        <dbReference type="ARBA" id="ARBA00004141"/>
    </source>
</evidence>
<feature type="domain" description="Palmitoyltransferase DHHC" evidence="9">
    <location>
        <begin position="156"/>
        <end position="246"/>
    </location>
</feature>
<dbReference type="Proteomes" id="UP000267029">
    <property type="component" value="Unassembled WGS sequence"/>
</dbReference>
<dbReference type="GO" id="GO:0016020">
    <property type="term" value="C:membrane"/>
    <property type="evidence" value="ECO:0007669"/>
    <property type="project" value="UniProtKB-SubCell"/>
</dbReference>
<evidence type="ECO:0000256" key="4">
    <source>
        <dbReference type="ARBA" id="ARBA00022989"/>
    </source>
</evidence>
<dbReference type="GO" id="GO:0019706">
    <property type="term" value="F:protein-cysteine S-palmitoyltransferase activity"/>
    <property type="evidence" value="ECO:0007669"/>
    <property type="project" value="UniProtKB-EC"/>
</dbReference>
<reference evidence="10 11" key="1">
    <citation type="submission" date="2018-10" db="EMBL/GenBank/DDBJ databases">
        <authorList>
            <consortium name="Pathogen Informatics"/>
        </authorList>
    </citation>
    <scope>NUCLEOTIDE SEQUENCE [LARGE SCALE GENOMIC DNA]</scope>
</reference>
<evidence type="ECO:0000256" key="3">
    <source>
        <dbReference type="ARBA" id="ARBA00022692"/>
    </source>
</evidence>
<dbReference type="Pfam" id="PF01529">
    <property type="entry name" value="DHHC"/>
    <property type="match status" value="1"/>
</dbReference>
<feature type="transmembrane region" description="Helical" evidence="7">
    <location>
        <begin position="28"/>
        <end position="47"/>
    </location>
</feature>
<dbReference type="OrthoDB" id="331948at2759"/>
<keyword evidence="5 7" id="KW-0472">Membrane</keyword>
<evidence type="ECO:0000256" key="5">
    <source>
        <dbReference type="ARBA" id="ARBA00023136"/>
    </source>
</evidence>
<dbReference type="EC" id="2.3.1.225" evidence="7"/>
<proteinExistence type="inferred from homology"/>
<dbReference type="PANTHER" id="PTHR12246">
    <property type="entry name" value="PALMITOYLTRANSFERASE ZDHHC16"/>
    <property type="match status" value="1"/>
</dbReference>
<keyword evidence="6 7" id="KW-0012">Acyltransferase</keyword>
<organism evidence="10 11">
    <name type="scientific">Mesocestoides corti</name>
    <name type="common">Flatworm</name>
    <dbReference type="NCBI Taxonomy" id="53468"/>
    <lineage>
        <taxon>Eukaryota</taxon>
        <taxon>Metazoa</taxon>
        <taxon>Spiralia</taxon>
        <taxon>Lophotrochozoa</taxon>
        <taxon>Platyhelminthes</taxon>
        <taxon>Cestoda</taxon>
        <taxon>Eucestoda</taxon>
        <taxon>Cyclophyllidea</taxon>
        <taxon>Mesocestoididae</taxon>
        <taxon>Mesocestoides</taxon>
    </lineage>
</organism>
<comment type="domain">
    <text evidence="7">The DHHC domain is required for palmitoyltransferase activity.</text>
</comment>
<dbReference type="EMBL" id="UXSR01000248">
    <property type="protein sequence ID" value="VDD75784.1"/>
    <property type="molecule type" value="Genomic_DNA"/>
</dbReference>
<dbReference type="STRING" id="53468.A0A0R3U521"/>
<dbReference type="InterPro" id="IPR039859">
    <property type="entry name" value="PFA4/ZDH16/20/ERF2-like"/>
</dbReference>
<comment type="similarity">
    <text evidence="7">Belongs to the DHHC palmitoyltransferase family.</text>
</comment>
<keyword evidence="3 7" id="KW-0812">Transmembrane</keyword>
<evidence type="ECO:0000256" key="7">
    <source>
        <dbReference type="RuleBase" id="RU079119"/>
    </source>
</evidence>
<gene>
    <name evidence="10" type="ORF">MCOS_LOCUS1787</name>
</gene>
<comment type="catalytic activity">
    <reaction evidence="7">
        <text>L-cysteinyl-[protein] + hexadecanoyl-CoA = S-hexadecanoyl-L-cysteinyl-[protein] + CoA</text>
        <dbReference type="Rhea" id="RHEA:36683"/>
        <dbReference type="Rhea" id="RHEA-COMP:10131"/>
        <dbReference type="Rhea" id="RHEA-COMP:11032"/>
        <dbReference type="ChEBI" id="CHEBI:29950"/>
        <dbReference type="ChEBI" id="CHEBI:57287"/>
        <dbReference type="ChEBI" id="CHEBI:57379"/>
        <dbReference type="ChEBI" id="CHEBI:74151"/>
        <dbReference type="EC" id="2.3.1.225"/>
    </reaction>
</comment>
<sequence length="365" mass="40480">MGFNFSICGLVCILMTYAAVFYSDYVVLFQLIVPVFNYGCVLCFLLFPSNLFAFCFYSLVTIVVAVYYNVVVTLLVISHVRAVFTDPGIIPLPSRRHSPETLLTLKRNVNIPYTLADGQSAENVQLFGLQERTTVAFATDAYEKWIITVHGNVLAVNNCVGEDNQRYFLLFLIYVGFCCASCLVIIAFCWALDSGNRETSVYRQIRIIHSVILVIISCLFGLFVFAIFSDQLSAIFNDETAVEHVQRVNPRGGGGHSTFDDVESGGHRKLTKLELLRDVCGPGPMWLWPVPCLHARRHRPLNWSVDSADLLGLKSANVCLTDSSANLPLLGTTHDDDNTDSPPSTSNTAFSHTEVKRVNSLTASI</sequence>
<comment type="subcellular location">
    <subcellularLocation>
        <location evidence="1">Membrane</location>
        <topology evidence="1">Multi-pass membrane protein</topology>
    </subcellularLocation>
</comment>
<dbReference type="InterPro" id="IPR001594">
    <property type="entry name" value="Palmitoyltrfase_DHHC"/>
</dbReference>
<feature type="transmembrane region" description="Helical" evidence="7">
    <location>
        <begin position="54"/>
        <end position="77"/>
    </location>
</feature>
<keyword evidence="11" id="KW-1185">Reference proteome</keyword>
<evidence type="ECO:0000256" key="8">
    <source>
        <dbReference type="SAM" id="MobiDB-lite"/>
    </source>
</evidence>
<protein>
    <recommendedName>
        <fullName evidence="7">Palmitoyltransferase</fullName>
        <ecNumber evidence="7">2.3.1.225</ecNumber>
    </recommendedName>
</protein>
<keyword evidence="4 7" id="KW-1133">Transmembrane helix</keyword>
<accession>A0A0R3U521</accession>
<name>A0A0R3U521_MESCO</name>
<evidence type="ECO:0000313" key="10">
    <source>
        <dbReference type="EMBL" id="VDD75784.1"/>
    </source>
</evidence>
<dbReference type="AlphaFoldDB" id="A0A0R3U521"/>
<feature type="region of interest" description="Disordered" evidence="8">
    <location>
        <begin position="331"/>
        <end position="351"/>
    </location>
</feature>
<evidence type="ECO:0000313" key="11">
    <source>
        <dbReference type="Proteomes" id="UP000267029"/>
    </source>
</evidence>
<feature type="transmembrane region" description="Helical" evidence="7">
    <location>
        <begin position="205"/>
        <end position="228"/>
    </location>
</feature>
<evidence type="ECO:0000256" key="6">
    <source>
        <dbReference type="ARBA" id="ARBA00023315"/>
    </source>
</evidence>
<feature type="transmembrane region" description="Helical" evidence="7">
    <location>
        <begin position="167"/>
        <end position="193"/>
    </location>
</feature>